<evidence type="ECO:0000313" key="19">
    <source>
        <dbReference type="Proteomes" id="UP000187283"/>
    </source>
</evidence>
<evidence type="ECO:0000256" key="9">
    <source>
        <dbReference type="ARBA" id="ARBA00023235"/>
    </source>
</evidence>
<accession>A0A1R1XZD9</accession>
<dbReference type="PIRSF" id="PIRSF001480">
    <property type="entry name" value="Mannose-6-phosphate_isomerase"/>
    <property type="match status" value="1"/>
</dbReference>
<dbReference type="GO" id="GO:0004476">
    <property type="term" value="F:mannose-6-phosphate isomerase activity"/>
    <property type="evidence" value="ECO:0007669"/>
    <property type="project" value="UniProtKB-EC"/>
</dbReference>
<feature type="domain" description="Phosphomannose isomerase type I helical insertion" evidence="17">
    <location>
        <begin position="181"/>
        <end position="255"/>
    </location>
</feature>
<evidence type="ECO:0000256" key="14">
    <source>
        <dbReference type="RuleBase" id="RU004248"/>
    </source>
</evidence>
<evidence type="ECO:0000313" key="18">
    <source>
        <dbReference type="EMBL" id="OMJ20020.1"/>
    </source>
</evidence>
<evidence type="ECO:0000256" key="5">
    <source>
        <dbReference type="ARBA" id="ARBA00011956"/>
    </source>
</evidence>
<dbReference type="UniPathway" id="UPA00126">
    <property type="reaction ID" value="UER00423"/>
</dbReference>
<comment type="similarity">
    <text evidence="4 13">Belongs to the mannose-6-phosphate isomerase type 1 family.</text>
</comment>
<dbReference type="PANTHER" id="PTHR10309:SF0">
    <property type="entry name" value="MANNOSE-6-PHOSPHATE ISOMERASE"/>
    <property type="match status" value="1"/>
</dbReference>
<comment type="caution">
    <text evidence="18">The sequence shown here is derived from an EMBL/GenBank/DDBJ whole genome shotgun (WGS) entry which is preliminary data.</text>
</comment>
<gene>
    <name evidence="18" type="ORF">AYI70_g4373</name>
</gene>
<keyword evidence="7 11" id="KW-0479">Metal-binding</keyword>
<dbReference type="Pfam" id="PF01238">
    <property type="entry name" value="PMI_typeI_C"/>
    <property type="match status" value="1"/>
</dbReference>
<feature type="binding site" evidence="11">
    <location>
        <position position="133"/>
    </location>
    <ligand>
        <name>Zn(2+)</name>
        <dbReference type="ChEBI" id="CHEBI:29105"/>
    </ligand>
</feature>
<dbReference type="Proteomes" id="UP000187283">
    <property type="component" value="Unassembled WGS sequence"/>
</dbReference>
<evidence type="ECO:0000256" key="1">
    <source>
        <dbReference type="ARBA" id="ARBA00000757"/>
    </source>
</evidence>
<dbReference type="PRINTS" id="PR00714">
    <property type="entry name" value="MAN6PISMRASE"/>
</dbReference>
<dbReference type="EC" id="5.3.1.8" evidence="5 12"/>
<dbReference type="Pfam" id="PF20512">
    <property type="entry name" value="PMI_typeI_hel"/>
    <property type="match status" value="1"/>
</dbReference>
<dbReference type="PROSITE" id="PS00966">
    <property type="entry name" value="PMI_I_2"/>
    <property type="match status" value="1"/>
</dbReference>
<dbReference type="FunFam" id="2.60.120.10:FF:000044">
    <property type="entry name" value="Mannose-6-phosphate isomerase"/>
    <property type="match status" value="1"/>
</dbReference>
<dbReference type="InterPro" id="IPR001250">
    <property type="entry name" value="Man6P_Isoase-1"/>
</dbReference>
<keyword evidence="9 12" id="KW-0413">Isomerase</keyword>
<dbReference type="AlphaFoldDB" id="A0A1R1XZD9"/>
<dbReference type="Pfam" id="PF20511">
    <property type="entry name" value="PMI_typeI_cat"/>
    <property type="match status" value="1"/>
</dbReference>
<keyword evidence="19" id="KW-1185">Reference proteome</keyword>
<evidence type="ECO:0000256" key="7">
    <source>
        <dbReference type="ARBA" id="ARBA00022723"/>
    </source>
</evidence>
<feature type="domain" description="Phosphomannose isomerase type I catalytic" evidence="16">
    <location>
        <begin position="5"/>
        <end position="150"/>
    </location>
</feature>
<dbReference type="PROSITE" id="PS00965">
    <property type="entry name" value="PMI_I_1"/>
    <property type="match status" value="1"/>
</dbReference>
<dbReference type="InterPro" id="IPR046458">
    <property type="entry name" value="PMI_typeI_hel"/>
</dbReference>
<keyword evidence="8 11" id="KW-0862">Zinc</keyword>
<dbReference type="SUPFAM" id="SSF51182">
    <property type="entry name" value="RmlC-like cupins"/>
    <property type="match status" value="1"/>
</dbReference>
<feature type="binding site" evidence="11">
    <location>
        <position position="274"/>
    </location>
    <ligand>
        <name>Zn(2+)</name>
        <dbReference type="ChEBI" id="CHEBI:29105"/>
    </ligand>
</feature>
<dbReference type="NCBIfam" id="TIGR00218">
    <property type="entry name" value="manA"/>
    <property type="match status" value="1"/>
</dbReference>
<dbReference type="InterPro" id="IPR014710">
    <property type="entry name" value="RmlC-like_jellyroll"/>
</dbReference>
<comment type="cofactor">
    <cofactor evidence="11 12">
        <name>Zn(2+)</name>
        <dbReference type="ChEBI" id="CHEBI:29105"/>
    </cofactor>
    <text evidence="11 12">Binds 1 zinc ion per subunit.</text>
</comment>
<evidence type="ECO:0000256" key="2">
    <source>
        <dbReference type="ARBA" id="ARBA00002564"/>
    </source>
</evidence>
<dbReference type="CDD" id="cd07011">
    <property type="entry name" value="cupin_PMI_type_I_N"/>
    <property type="match status" value="1"/>
</dbReference>
<evidence type="ECO:0000259" key="15">
    <source>
        <dbReference type="Pfam" id="PF01238"/>
    </source>
</evidence>
<reference evidence="18 19" key="1">
    <citation type="submission" date="2017-01" db="EMBL/GenBank/DDBJ databases">
        <authorList>
            <person name="Mah S.A."/>
            <person name="Swanson W.J."/>
            <person name="Moy G.W."/>
            <person name="Vacquier V.D."/>
        </authorList>
    </citation>
    <scope>NUCLEOTIDE SEQUENCE [LARGE SCALE GENOMIC DNA]</scope>
    <source>
        <strain evidence="18 19">GSMNP</strain>
    </source>
</reference>
<evidence type="ECO:0000256" key="8">
    <source>
        <dbReference type="ARBA" id="ARBA00022833"/>
    </source>
</evidence>
<comment type="function">
    <text evidence="2">Involved in the synthesis of the GDP-mannose and dolichol-phosphate-mannose required for a number of critical mannosyl transfer reactions.</text>
</comment>
<dbReference type="OrthoDB" id="6605218at2759"/>
<evidence type="ECO:0000256" key="4">
    <source>
        <dbReference type="ARBA" id="ARBA00010772"/>
    </source>
</evidence>
<feature type="domain" description="Phosphomannose isomerase type I C-terminal" evidence="15">
    <location>
        <begin position="337"/>
        <end position="385"/>
    </location>
</feature>
<comment type="catalytic activity">
    <reaction evidence="1 12">
        <text>D-mannose 6-phosphate = D-fructose 6-phosphate</text>
        <dbReference type="Rhea" id="RHEA:12356"/>
        <dbReference type="ChEBI" id="CHEBI:58735"/>
        <dbReference type="ChEBI" id="CHEBI:61527"/>
        <dbReference type="EC" id="5.3.1.8"/>
    </reaction>
</comment>
<proteinExistence type="inferred from homology"/>
<organism evidence="18 19">
    <name type="scientific">Smittium culicis</name>
    <dbReference type="NCBI Taxonomy" id="133412"/>
    <lineage>
        <taxon>Eukaryota</taxon>
        <taxon>Fungi</taxon>
        <taxon>Fungi incertae sedis</taxon>
        <taxon>Zoopagomycota</taxon>
        <taxon>Kickxellomycotina</taxon>
        <taxon>Harpellomycetes</taxon>
        <taxon>Harpellales</taxon>
        <taxon>Legeriomycetaceae</taxon>
        <taxon>Smittium</taxon>
    </lineage>
</organism>
<comment type="pathway">
    <text evidence="3 14">Nucleotide-sugar biosynthesis; GDP-alpha-D-mannose biosynthesis; alpha-D-mannose 1-phosphate from D-fructose 6-phosphate: step 1/2.</text>
</comment>
<evidence type="ECO:0000256" key="11">
    <source>
        <dbReference type="PIRSR" id="PIRSR001480-2"/>
    </source>
</evidence>
<evidence type="ECO:0000256" key="6">
    <source>
        <dbReference type="ARBA" id="ARBA00018236"/>
    </source>
</evidence>
<feature type="binding site" evidence="11">
    <location>
        <position position="106"/>
    </location>
    <ligand>
        <name>Zn(2+)</name>
        <dbReference type="ChEBI" id="CHEBI:29105"/>
    </ligand>
</feature>
<dbReference type="InterPro" id="IPR046456">
    <property type="entry name" value="PMI_typeI_C"/>
</dbReference>
<dbReference type="GO" id="GO:0008270">
    <property type="term" value="F:zinc ion binding"/>
    <property type="evidence" value="ECO:0007669"/>
    <property type="project" value="InterPro"/>
</dbReference>
<dbReference type="Gene3D" id="2.60.120.10">
    <property type="entry name" value="Jelly Rolls"/>
    <property type="match status" value="2"/>
</dbReference>
<feature type="active site" evidence="10">
    <location>
        <position position="293"/>
    </location>
</feature>
<dbReference type="Gene3D" id="1.10.441.10">
    <property type="entry name" value="Phosphomannose Isomerase, domain 2"/>
    <property type="match status" value="1"/>
</dbReference>
<dbReference type="GO" id="GO:0005975">
    <property type="term" value="P:carbohydrate metabolic process"/>
    <property type="evidence" value="ECO:0007669"/>
    <property type="project" value="InterPro"/>
</dbReference>
<sequence>MNKIHRLSCVPNNYHWGKLGSESKVAQFMATDPSFKLDEKLSYAELWMGTHKSGMSVLNNDRNVSLAALISQNPTAYLGDKVAQKYNNDLPFLFKILSIKTALSIQAHPNKKLAEQLHAERPSVYKDPNHKPEMSIALTDFEALSGFRPLEEIAKFVGFFSPELSSLVGKDNANHLNTIATSGISSFSLDQQKQILKDSFSSLMKTDPETVASHIKLLLDKDVPQTSEFYSIWKLAHRLNTQYPDDIGVFCIFFLNIIHLSPGQAFFMGADEPHAYIYGDCVECMASSDNVVRAGLTPKYRDVDVLVDMLTYQYGPGSDKLTKEVQFISNGSPLTYSTLYNPPIEEFSVLKTDLPSSNLSENINLNGGPAIAIIVDGSGTISVTGSNDHIPASKGNVFFIPNNVQFSFTSSSSSNLLAYTAFCSI</sequence>
<protein>
    <recommendedName>
        <fullName evidence="6 12">Mannose-6-phosphate isomerase</fullName>
        <ecNumber evidence="5 12">5.3.1.8</ecNumber>
    </recommendedName>
</protein>
<evidence type="ECO:0000256" key="10">
    <source>
        <dbReference type="PIRSR" id="PIRSR001480-1"/>
    </source>
</evidence>
<dbReference type="PANTHER" id="PTHR10309">
    <property type="entry name" value="MANNOSE-6-PHOSPHATE ISOMERASE"/>
    <property type="match status" value="1"/>
</dbReference>
<dbReference type="GO" id="GO:0009298">
    <property type="term" value="P:GDP-mannose biosynthetic process"/>
    <property type="evidence" value="ECO:0007669"/>
    <property type="project" value="UniProtKB-UniPathway"/>
</dbReference>
<dbReference type="InterPro" id="IPR016305">
    <property type="entry name" value="Mannose-6-P_Isomerase"/>
</dbReference>
<name>A0A1R1XZD9_9FUNG</name>
<evidence type="ECO:0000259" key="16">
    <source>
        <dbReference type="Pfam" id="PF20511"/>
    </source>
</evidence>
<dbReference type="EMBL" id="LSSN01001346">
    <property type="protein sequence ID" value="OMJ20020.1"/>
    <property type="molecule type" value="Genomic_DNA"/>
</dbReference>
<evidence type="ECO:0000256" key="12">
    <source>
        <dbReference type="RuleBase" id="RU000611"/>
    </source>
</evidence>
<evidence type="ECO:0000256" key="3">
    <source>
        <dbReference type="ARBA" id="ARBA00004666"/>
    </source>
</evidence>
<dbReference type="InterPro" id="IPR011051">
    <property type="entry name" value="RmlC_Cupin_sf"/>
</dbReference>
<dbReference type="InterPro" id="IPR018050">
    <property type="entry name" value="Pmannose_isomerase-type1_CS"/>
</dbReference>
<dbReference type="STRING" id="133412.A0A1R1XZD9"/>
<evidence type="ECO:0000259" key="17">
    <source>
        <dbReference type="Pfam" id="PF20512"/>
    </source>
</evidence>
<dbReference type="InterPro" id="IPR046457">
    <property type="entry name" value="PMI_typeI_cat"/>
</dbReference>
<feature type="binding site" evidence="11">
    <location>
        <position position="108"/>
    </location>
    <ligand>
        <name>Zn(2+)</name>
        <dbReference type="ChEBI" id="CHEBI:29105"/>
    </ligand>
</feature>
<evidence type="ECO:0000256" key="13">
    <source>
        <dbReference type="RuleBase" id="RU004189"/>
    </source>
</evidence>
<dbReference type="GO" id="GO:0005829">
    <property type="term" value="C:cytosol"/>
    <property type="evidence" value="ECO:0007669"/>
    <property type="project" value="TreeGrafter"/>
</dbReference>